<sequence>MSPTLIATGIFGFQLSLTGAVVGFTPASSVLRPGILLLIASCPYFQFPYLEDIHYAPLRGALGAACIYTVIIYIDAVLLNKFTYEASGPISATGGLTPIKPNRSNTESKDFGTLKGALRRFQFGLNISTQGRFPATKWPVKNIPPFSRSEPDYVPGKGRFQLQTSLKVLVGFTLLALLGFAPKPGDGLTVFASEKVALLIRLDGVTKQEFTTRVGSVLGYWTVQYIIHVTVHGLLAVVAVTLGASEVKAWPPVFGSVQDAYSIRRYWGNFYHQLIRRGCSSIAHFATYTILGLKRGGLIGRYFFIILVFSVSGVFHMLCDITQGIPLGESGAMRFFVMQSFGIMFEDAFLWVIQHCLGEKLHKYSWVSRTAGYIWVTAWLIWSSPVWLYPTMRRNKGDPLIPLPDYVHAYARDVWFYLSSGFTNRISDADVITVVFTLLSAFLAVILLLAGTAAILQPTTLARNTGLYFTIPHAAKEELKTENNGVSSSVRGQQVIKAWVILFGVRELALGLALSTLLCVGDLTAAAIVVMVMWVVAIGETYVLAKYGEGSIKKVVLPSLLLLWVAPVYLLKSHHG</sequence>
<gene>
    <name evidence="1" type="ORF">F4821DRAFT_228765</name>
</gene>
<reference evidence="1 2" key="1">
    <citation type="journal article" date="2022" name="New Phytol.">
        <title>Ecological generalism drives hyperdiversity of secondary metabolite gene clusters in xylarialean endophytes.</title>
        <authorList>
            <person name="Franco M.E.E."/>
            <person name="Wisecaver J.H."/>
            <person name="Arnold A.E."/>
            <person name="Ju Y.M."/>
            <person name="Slot J.C."/>
            <person name="Ahrendt S."/>
            <person name="Moore L.P."/>
            <person name="Eastman K.E."/>
            <person name="Scott K."/>
            <person name="Konkel Z."/>
            <person name="Mondo S.J."/>
            <person name="Kuo A."/>
            <person name="Hayes R.D."/>
            <person name="Haridas S."/>
            <person name="Andreopoulos B."/>
            <person name="Riley R."/>
            <person name="LaButti K."/>
            <person name="Pangilinan J."/>
            <person name="Lipzen A."/>
            <person name="Amirebrahimi M."/>
            <person name="Yan J."/>
            <person name="Adam C."/>
            <person name="Keymanesh K."/>
            <person name="Ng V."/>
            <person name="Louie K."/>
            <person name="Northen T."/>
            <person name="Drula E."/>
            <person name="Henrissat B."/>
            <person name="Hsieh H.M."/>
            <person name="Youens-Clark K."/>
            <person name="Lutzoni F."/>
            <person name="Miadlikowska J."/>
            <person name="Eastwood D.C."/>
            <person name="Hamelin R.C."/>
            <person name="Grigoriev I.V."/>
            <person name="U'Ren J.M."/>
        </authorList>
    </citation>
    <scope>NUCLEOTIDE SEQUENCE [LARGE SCALE GENOMIC DNA]</scope>
    <source>
        <strain evidence="1 2">ER1909</strain>
    </source>
</reference>
<protein>
    <submittedName>
        <fullName evidence="1">Membrane bound O-acyl transferase family-domain-containing protein</fullName>
    </submittedName>
</protein>
<evidence type="ECO:0000313" key="1">
    <source>
        <dbReference type="EMBL" id="KAI6090666.1"/>
    </source>
</evidence>
<keyword evidence="1" id="KW-0808">Transferase</keyword>
<comment type="caution">
    <text evidence="1">The sequence shown here is derived from an EMBL/GenBank/DDBJ whole genome shotgun (WGS) entry which is preliminary data.</text>
</comment>
<dbReference type="Proteomes" id="UP001497680">
    <property type="component" value="Unassembled WGS sequence"/>
</dbReference>
<accession>A0ACC0DDN2</accession>
<keyword evidence="2" id="KW-1185">Reference proteome</keyword>
<name>A0ACC0DDN2_9PEZI</name>
<proteinExistence type="predicted"/>
<dbReference type="EMBL" id="MU394290">
    <property type="protein sequence ID" value="KAI6090666.1"/>
    <property type="molecule type" value="Genomic_DNA"/>
</dbReference>
<evidence type="ECO:0000313" key="2">
    <source>
        <dbReference type="Proteomes" id="UP001497680"/>
    </source>
</evidence>
<organism evidence="1 2">
    <name type="scientific">Hypoxylon rubiginosum</name>
    <dbReference type="NCBI Taxonomy" id="110542"/>
    <lineage>
        <taxon>Eukaryota</taxon>
        <taxon>Fungi</taxon>
        <taxon>Dikarya</taxon>
        <taxon>Ascomycota</taxon>
        <taxon>Pezizomycotina</taxon>
        <taxon>Sordariomycetes</taxon>
        <taxon>Xylariomycetidae</taxon>
        <taxon>Xylariales</taxon>
        <taxon>Hypoxylaceae</taxon>
        <taxon>Hypoxylon</taxon>
    </lineage>
</organism>